<gene>
    <name evidence="1" type="ORF">J07HQW1_03256</name>
</gene>
<reference evidence="1 2" key="1">
    <citation type="journal article" date="2013" name="PLoS ONE">
        <title>Assembly-driven community genomics of a hypersaline microbial ecosystem.</title>
        <authorList>
            <person name="Podell S."/>
            <person name="Ugalde J.A."/>
            <person name="Narasingarao P."/>
            <person name="Banfield J.F."/>
            <person name="Heidelberg K.B."/>
            <person name="Allen E.E."/>
        </authorList>
    </citation>
    <scope>NUCLEOTIDE SEQUENCE [LARGE SCALE GENOMIC DNA]</scope>
    <source>
        <strain evidence="2">J07HQW1</strain>
    </source>
</reference>
<dbReference type="AlphaFoldDB" id="U1PHS5"/>
<dbReference type="Proteomes" id="UP000030649">
    <property type="component" value="Unassembled WGS sequence"/>
</dbReference>
<sequence>MIGKSSNRGSHNHAILLLICCLITFTERNLIHYHISSANTLINFSHRDGPHIVWNVHQLWLDYRLLFAPFVDARAAFDYWGAGY</sequence>
<protein>
    <submittedName>
        <fullName evidence="1">Uncharacterized protein</fullName>
    </submittedName>
</protein>
<dbReference type="STRING" id="1238424.J07HQW1_03256"/>
<dbReference type="EMBL" id="KE356560">
    <property type="protein sequence ID" value="ERG93197.1"/>
    <property type="molecule type" value="Genomic_DNA"/>
</dbReference>
<accession>U1PHS5</accession>
<organism evidence="1 2">
    <name type="scientific">Haloquadratum walsbyi J07HQW1</name>
    <dbReference type="NCBI Taxonomy" id="1238424"/>
    <lineage>
        <taxon>Archaea</taxon>
        <taxon>Methanobacteriati</taxon>
        <taxon>Methanobacteriota</taxon>
        <taxon>Stenosarchaea group</taxon>
        <taxon>Halobacteria</taxon>
        <taxon>Halobacteriales</taxon>
        <taxon>Haloferacaceae</taxon>
        <taxon>Haloquadratum</taxon>
    </lineage>
</organism>
<evidence type="ECO:0000313" key="2">
    <source>
        <dbReference type="Proteomes" id="UP000030649"/>
    </source>
</evidence>
<name>U1PHS5_9EURY</name>
<proteinExistence type="predicted"/>
<dbReference type="HOGENOM" id="CLU_2519695_0_0_2"/>
<evidence type="ECO:0000313" key="1">
    <source>
        <dbReference type="EMBL" id="ERG93197.1"/>
    </source>
</evidence>